<organism evidence="2 3">
    <name type="scientific">Treponema vincentii</name>
    <dbReference type="NCBI Taxonomy" id="69710"/>
    <lineage>
        <taxon>Bacteria</taxon>
        <taxon>Pseudomonadati</taxon>
        <taxon>Spirochaetota</taxon>
        <taxon>Spirochaetia</taxon>
        <taxon>Spirochaetales</taxon>
        <taxon>Treponemataceae</taxon>
        <taxon>Treponema</taxon>
    </lineage>
</organism>
<protein>
    <recommendedName>
        <fullName evidence="1">HRDC domain-containing protein</fullName>
    </recommendedName>
</protein>
<sequence length="160" mass="17628">MYTEVHLLTIPIANCEQAVAEMNAFLRGHKIIAVTKEFVATGENSFYSIIAEYIDTSFAPAADKGKASVDYKEVLKPEVFELFSYLRDERKKLAEQAGIPVYAVVTNAQLAQIAEKKPQTITALGQIEGVGQGKCEKFGAAFLKAIQDYEKKRQAVPAHS</sequence>
<reference evidence="2 3" key="1">
    <citation type="submission" date="2020-01" db="EMBL/GenBank/DDBJ databases">
        <title>Complete genome sequence of a human oral phylogroup 1 Treponema sp. strain ATCC 700766, originally isolated from periodontitis dental plaque.</title>
        <authorList>
            <person name="Chan Y."/>
            <person name="Huo Y.-B."/>
            <person name="Yu X.-L."/>
            <person name="Zeng H."/>
            <person name="Leung W.-K."/>
            <person name="Watt R.M."/>
        </authorList>
    </citation>
    <scope>NUCLEOTIDE SEQUENCE [LARGE SCALE GENOMIC DNA]</scope>
    <source>
        <strain evidence="2 3">OMZ 804</strain>
    </source>
</reference>
<dbReference type="SUPFAM" id="SSF47819">
    <property type="entry name" value="HRDC-like"/>
    <property type="match status" value="1"/>
</dbReference>
<dbReference type="SMART" id="SM00341">
    <property type="entry name" value="HRDC"/>
    <property type="match status" value="1"/>
</dbReference>
<dbReference type="PROSITE" id="PS50967">
    <property type="entry name" value="HRDC"/>
    <property type="match status" value="1"/>
</dbReference>
<dbReference type="Gene3D" id="1.10.150.80">
    <property type="entry name" value="HRDC domain"/>
    <property type="match status" value="1"/>
</dbReference>
<dbReference type="InterPro" id="IPR044876">
    <property type="entry name" value="HRDC_dom_sf"/>
</dbReference>
<gene>
    <name evidence="2" type="ORF">GWP43_05540</name>
</gene>
<accession>A0A6P1Y0D6</accession>
<dbReference type="KEGG" id="trz:GWP43_05540"/>
<proteinExistence type="predicted"/>
<evidence type="ECO:0000313" key="3">
    <source>
        <dbReference type="Proteomes" id="UP000464374"/>
    </source>
</evidence>
<dbReference type="EMBL" id="CP048020">
    <property type="protein sequence ID" value="QHX42994.1"/>
    <property type="molecule type" value="Genomic_DNA"/>
</dbReference>
<dbReference type="AlphaFoldDB" id="A0A6P1Y0D6"/>
<evidence type="ECO:0000313" key="2">
    <source>
        <dbReference type="EMBL" id="QHX42994.1"/>
    </source>
</evidence>
<dbReference type="InterPro" id="IPR002121">
    <property type="entry name" value="HRDC_dom"/>
</dbReference>
<name>A0A6P1Y0D6_9SPIR</name>
<dbReference type="InterPro" id="IPR010997">
    <property type="entry name" value="HRDC-like_sf"/>
</dbReference>
<dbReference type="GO" id="GO:0000166">
    <property type="term" value="F:nucleotide binding"/>
    <property type="evidence" value="ECO:0007669"/>
    <property type="project" value="InterPro"/>
</dbReference>
<dbReference type="Pfam" id="PF00570">
    <property type="entry name" value="HRDC"/>
    <property type="match status" value="1"/>
</dbReference>
<feature type="domain" description="HRDC" evidence="1">
    <location>
        <begin position="76"/>
        <end position="156"/>
    </location>
</feature>
<dbReference type="Proteomes" id="UP000464374">
    <property type="component" value="Chromosome"/>
</dbReference>
<dbReference type="GO" id="GO:0003676">
    <property type="term" value="F:nucleic acid binding"/>
    <property type="evidence" value="ECO:0007669"/>
    <property type="project" value="InterPro"/>
</dbReference>
<evidence type="ECO:0000259" key="1">
    <source>
        <dbReference type="PROSITE" id="PS50967"/>
    </source>
</evidence>